<organism evidence="3 4">
    <name type="scientific">Intrasporangium calvum (strain ATCC 23552 / DSM 43043 / JCM 3097 / NBRC 12989 / NCIMB 10167 / NRRL B-3866 / 7 KIP)</name>
    <dbReference type="NCBI Taxonomy" id="710696"/>
    <lineage>
        <taxon>Bacteria</taxon>
        <taxon>Bacillati</taxon>
        <taxon>Actinomycetota</taxon>
        <taxon>Actinomycetes</taxon>
        <taxon>Micrococcales</taxon>
        <taxon>Intrasporangiaceae</taxon>
        <taxon>Intrasporangium</taxon>
    </lineage>
</organism>
<dbReference type="RefSeq" id="WP_013492915.1">
    <property type="nucleotide sequence ID" value="NC_014830.1"/>
</dbReference>
<dbReference type="InterPro" id="IPR054209">
    <property type="entry name" value="DUF6916"/>
</dbReference>
<accession>E6SD12</accession>
<dbReference type="KEGG" id="ica:Intca_2090"/>
<feature type="signal peptide" evidence="1">
    <location>
        <begin position="1"/>
        <end position="31"/>
    </location>
</feature>
<dbReference type="eggNOG" id="ENOG502ZSZG">
    <property type="taxonomic scope" value="Bacteria"/>
</dbReference>
<gene>
    <name evidence="3" type="ordered locus">Intca_2090</name>
</gene>
<proteinExistence type="predicted"/>
<dbReference type="HOGENOM" id="CLU_1852502_0_0_11"/>
<evidence type="ECO:0000313" key="3">
    <source>
        <dbReference type="EMBL" id="ADU48600.1"/>
    </source>
</evidence>
<dbReference type="Proteomes" id="UP000008914">
    <property type="component" value="Chromosome"/>
</dbReference>
<evidence type="ECO:0000313" key="4">
    <source>
        <dbReference type="Proteomes" id="UP000008914"/>
    </source>
</evidence>
<dbReference type="AlphaFoldDB" id="E6SD12"/>
<evidence type="ECO:0000256" key="1">
    <source>
        <dbReference type="SAM" id="SignalP"/>
    </source>
</evidence>
<protein>
    <recommendedName>
        <fullName evidence="2">DUF6916 domain-containing protein</fullName>
    </recommendedName>
</protein>
<evidence type="ECO:0000259" key="2">
    <source>
        <dbReference type="Pfam" id="PF21880"/>
    </source>
</evidence>
<dbReference type="InterPro" id="IPR006311">
    <property type="entry name" value="TAT_signal"/>
</dbReference>
<feature type="chain" id="PRO_5003211036" description="DUF6916 domain-containing protein" evidence="1">
    <location>
        <begin position="32"/>
        <end position="138"/>
    </location>
</feature>
<dbReference type="Pfam" id="PF21880">
    <property type="entry name" value="DUF6916"/>
    <property type="match status" value="1"/>
</dbReference>
<dbReference type="STRING" id="710696.Intca_2090"/>
<reference evidence="3 4" key="1">
    <citation type="journal article" date="2010" name="Stand. Genomic Sci.">
        <title>Complete genome sequence of Intrasporangium calvum type strain (7 KIP).</title>
        <authorList>
            <person name="Del Rio T.G."/>
            <person name="Chertkov O."/>
            <person name="Yasawong M."/>
            <person name="Lucas S."/>
            <person name="Deshpande S."/>
            <person name="Cheng J.F."/>
            <person name="Detter C."/>
            <person name="Tapia R."/>
            <person name="Han C."/>
            <person name="Goodwin L."/>
            <person name="Pitluck S."/>
            <person name="Liolios K."/>
            <person name="Ivanova N."/>
            <person name="Mavromatis K."/>
            <person name="Pati A."/>
            <person name="Chen A."/>
            <person name="Palaniappan K."/>
            <person name="Land M."/>
            <person name="Hauser L."/>
            <person name="Chang Y.J."/>
            <person name="Jeffries C.D."/>
            <person name="Rohde M."/>
            <person name="Pukall R."/>
            <person name="Sikorski J."/>
            <person name="Goker M."/>
            <person name="Woyke T."/>
            <person name="Bristow J."/>
            <person name="Eisen J.A."/>
            <person name="Markowitz V."/>
            <person name="Hugenholtz P."/>
            <person name="Kyrpides N.C."/>
            <person name="Klenk H.P."/>
            <person name="Lapidus A."/>
        </authorList>
    </citation>
    <scope>NUCLEOTIDE SEQUENCE [LARGE SCALE GENOMIC DNA]</scope>
    <source>
        <strain evidence="4">ATCC 23552 / DSM 43043 / JCM 3097 / NBRC 12989 / 7 KIP</strain>
    </source>
</reference>
<dbReference type="PROSITE" id="PS51318">
    <property type="entry name" value="TAT"/>
    <property type="match status" value="1"/>
</dbReference>
<keyword evidence="1" id="KW-0732">Signal</keyword>
<dbReference type="EMBL" id="CP002343">
    <property type="protein sequence ID" value="ADU48600.1"/>
    <property type="molecule type" value="Genomic_DNA"/>
</dbReference>
<feature type="domain" description="DUF6916" evidence="2">
    <location>
        <begin position="48"/>
        <end position="134"/>
    </location>
</feature>
<keyword evidence="4" id="KW-1185">Reference proteome</keyword>
<dbReference type="OrthoDB" id="3790057at2"/>
<sequence>MLSLSRRQILRSGAVGAVSLAVLAEAAPASAAPAASAPGAAKGGKSLLTRSRFAKELGATFTMRSPVSTWKARLEEVGDLVPLLRVGDESRFSLTFSTTEPGPPQGAFDFSRPGFEATSLFVIADRDRRRYVAIVNRL</sequence>
<name>E6SD12_INTC7</name>